<organism evidence="7 8">
    <name type="scientific">Phyllobacterium myrsinacearum</name>
    <dbReference type="NCBI Taxonomy" id="28101"/>
    <lineage>
        <taxon>Bacteria</taxon>
        <taxon>Pseudomonadati</taxon>
        <taxon>Pseudomonadota</taxon>
        <taxon>Alphaproteobacteria</taxon>
        <taxon>Hyphomicrobiales</taxon>
        <taxon>Phyllobacteriaceae</taxon>
        <taxon>Phyllobacterium</taxon>
    </lineage>
</organism>
<comment type="similarity">
    <text evidence="2 6">Belongs to the SURF1 family.</text>
</comment>
<feature type="transmembrane region" description="Helical" evidence="6">
    <location>
        <begin position="218"/>
        <end position="238"/>
    </location>
</feature>
<keyword evidence="8" id="KW-1185">Reference proteome</keyword>
<comment type="caution">
    <text evidence="7">The sequence shown here is derived from an EMBL/GenBank/DDBJ whole genome shotgun (WGS) entry which is preliminary data.</text>
</comment>
<sequence>MDDDGHSPRSRPRALWQLGLFGLIGLSGVLLLTGLGVWQLERRVWKLDLIQRVEQQAHAPAVAAPGPSQWHGIGDRDSYRHVEVSGHFRAGRDTLVKAVTERGSGSWVISPFQTDDGFTVLINRGFVPDDAAQASWQVSDVPARTVTGLLRMTEPRGGFLRHNDPAAGRWYSRDVAAIAAAKAIGTTAPYFIDQDAGANARDLPIGGLTVLHFPNNHLVYALTWFSLALMLIAAMLYVGRYEWRMRSSIRFDKAGSASQTKTTHDQGMRA</sequence>
<gene>
    <name evidence="7" type="ORF">C5750_16385</name>
</gene>
<dbReference type="InterPro" id="IPR045214">
    <property type="entry name" value="Surf1/Surf4"/>
</dbReference>
<evidence type="ECO:0000313" key="7">
    <source>
        <dbReference type="EMBL" id="PRD52461.1"/>
    </source>
</evidence>
<evidence type="ECO:0000256" key="3">
    <source>
        <dbReference type="ARBA" id="ARBA00022692"/>
    </source>
</evidence>
<keyword evidence="4 6" id="KW-1133">Transmembrane helix</keyword>
<dbReference type="GO" id="GO:0005886">
    <property type="term" value="C:plasma membrane"/>
    <property type="evidence" value="ECO:0007669"/>
    <property type="project" value="UniProtKB-SubCell"/>
</dbReference>
<evidence type="ECO:0000256" key="2">
    <source>
        <dbReference type="ARBA" id="ARBA00007165"/>
    </source>
</evidence>
<evidence type="ECO:0000256" key="4">
    <source>
        <dbReference type="ARBA" id="ARBA00022989"/>
    </source>
</evidence>
<name>A0A2S9JHI0_9HYPH</name>
<keyword evidence="3 6" id="KW-0812">Transmembrane</keyword>
<dbReference type="AlphaFoldDB" id="A0A2S9JHI0"/>
<dbReference type="OrthoDB" id="6079986at2"/>
<evidence type="ECO:0000313" key="8">
    <source>
        <dbReference type="Proteomes" id="UP000238563"/>
    </source>
</evidence>
<dbReference type="EMBL" id="PVBT01000004">
    <property type="protein sequence ID" value="PRD52461.1"/>
    <property type="molecule type" value="Genomic_DNA"/>
</dbReference>
<evidence type="ECO:0000256" key="6">
    <source>
        <dbReference type="RuleBase" id="RU363076"/>
    </source>
</evidence>
<dbReference type="InterPro" id="IPR002994">
    <property type="entry name" value="Surf1/Shy1"/>
</dbReference>
<feature type="transmembrane region" description="Helical" evidence="6">
    <location>
        <begin position="175"/>
        <end position="192"/>
    </location>
</feature>
<evidence type="ECO:0000256" key="1">
    <source>
        <dbReference type="ARBA" id="ARBA00004370"/>
    </source>
</evidence>
<dbReference type="PANTHER" id="PTHR23427">
    <property type="entry name" value="SURFEIT LOCUS PROTEIN"/>
    <property type="match status" value="1"/>
</dbReference>
<protein>
    <recommendedName>
        <fullName evidence="6">SURF1-like protein</fullName>
    </recommendedName>
</protein>
<dbReference type="PROSITE" id="PS50895">
    <property type="entry name" value="SURF1"/>
    <property type="match status" value="1"/>
</dbReference>
<dbReference type="PANTHER" id="PTHR23427:SF2">
    <property type="entry name" value="SURFEIT LOCUS PROTEIN 1"/>
    <property type="match status" value="1"/>
</dbReference>
<dbReference type="CDD" id="cd06662">
    <property type="entry name" value="SURF1"/>
    <property type="match status" value="1"/>
</dbReference>
<reference evidence="7 8" key="1">
    <citation type="submission" date="2018-02" db="EMBL/GenBank/DDBJ databases">
        <title>The draft genome of Phyllobacterium myrsinacearum DSM5892.</title>
        <authorList>
            <person name="Li L."/>
            <person name="Liu L."/>
            <person name="Zhang X."/>
            <person name="Wang T."/>
        </authorList>
    </citation>
    <scope>NUCLEOTIDE SEQUENCE [LARGE SCALE GENOMIC DNA]</scope>
    <source>
        <strain evidence="7 8">DSM 5892</strain>
    </source>
</reference>
<accession>A0A2S9JHI0</accession>
<feature type="transmembrane region" description="Helical" evidence="6">
    <location>
        <begin position="15"/>
        <end position="38"/>
    </location>
</feature>
<comment type="subcellular location">
    <subcellularLocation>
        <location evidence="6">Cell membrane</location>
        <topology evidence="6">Multi-pass membrane protein</topology>
    </subcellularLocation>
    <subcellularLocation>
        <location evidence="1">Membrane</location>
    </subcellularLocation>
</comment>
<keyword evidence="6" id="KW-1003">Cell membrane</keyword>
<evidence type="ECO:0000256" key="5">
    <source>
        <dbReference type="ARBA" id="ARBA00023136"/>
    </source>
</evidence>
<keyword evidence="5 6" id="KW-0472">Membrane</keyword>
<dbReference type="Proteomes" id="UP000238563">
    <property type="component" value="Unassembled WGS sequence"/>
</dbReference>
<dbReference type="Pfam" id="PF02104">
    <property type="entry name" value="SURF1"/>
    <property type="match status" value="1"/>
</dbReference>
<proteinExistence type="inferred from homology"/>
<dbReference type="RefSeq" id="WP_105734970.1">
    <property type="nucleotide sequence ID" value="NZ_PVBT01000004.1"/>
</dbReference>